<dbReference type="Pfam" id="PF00201">
    <property type="entry name" value="UDPGT"/>
    <property type="match status" value="2"/>
</dbReference>
<dbReference type="PANTHER" id="PTHR48048">
    <property type="entry name" value="GLYCOSYLTRANSFERASE"/>
    <property type="match status" value="1"/>
</dbReference>
<dbReference type="EMBL" id="SMMG02000001">
    <property type="protein sequence ID" value="KAA3485805.1"/>
    <property type="molecule type" value="Genomic_DNA"/>
</dbReference>
<evidence type="ECO:0000313" key="4">
    <source>
        <dbReference type="Proteomes" id="UP000325315"/>
    </source>
</evidence>
<gene>
    <name evidence="3" type="ORF">EPI10_029792</name>
</gene>
<dbReference type="OrthoDB" id="959611at2759"/>
<organism evidence="3 4">
    <name type="scientific">Gossypium australe</name>
    <dbReference type="NCBI Taxonomy" id="47621"/>
    <lineage>
        <taxon>Eukaryota</taxon>
        <taxon>Viridiplantae</taxon>
        <taxon>Streptophyta</taxon>
        <taxon>Embryophyta</taxon>
        <taxon>Tracheophyta</taxon>
        <taxon>Spermatophyta</taxon>
        <taxon>Magnoliopsida</taxon>
        <taxon>eudicotyledons</taxon>
        <taxon>Gunneridae</taxon>
        <taxon>Pentapetalae</taxon>
        <taxon>rosids</taxon>
        <taxon>malvids</taxon>
        <taxon>Malvales</taxon>
        <taxon>Malvaceae</taxon>
        <taxon>Malvoideae</taxon>
        <taxon>Gossypium</taxon>
    </lineage>
</organism>
<reference evidence="4" key="1">
    <citation type="journal article" date="2019" name="Plant Biotechnol. J.">
        <title>Genome sequencing of the Australian wild diploid species Gossypium australe highlights disease resistance and delayed gland morphogenesis.</title>
        <authorList>
            <person name="Cai Y."/>
            <person name="Cai X."/>
            <person name="Wang Q."/>
            <person name="Wang P."/>
            <person name="Zhang Y."/>
            <person name="Cai C."/>
            <person name="Xu Y."/>
            <person name="Wang K."/>
            <person name="Zhou Z."/>
            <person name="Wang C."/>
            <person name="Geng S."/>
            <person name="Li B."/>
            <person name="Dong Q."/>
            <person name="Hou Y."/>
            <person name="Wang H."/>
            <person name="Ai P."/>
            <person name="Liu Z."/>
            <person name="Yi F."/>
            <person name="Sun M."/>
            <person name="An G."/>
            <person name="Cheng J."/>
            <person name="Zhang Y."/>
            <person name="Shi Q."/>
            <person name="Xie Y."/>
            <person name="Shi X."/>
            <person name="Chang Y."/>
            <person name="Huang F."/>
            <person name="Chen Y."/>
            <person name="Hong S."/>
            <person name="Mi L."/>
            <person name="Sun Q."/>
            <person name="Zhang L."/>
            <person name="Zhou B."/>
            <person name="Peng R."/>
            <person name="Zhang X."/>
            <person name="Liu F."/>
        </authorList>
    </citation>
    <scope>NUCLEOTIDE SEQUENCE [LARGE SCALE GENOMIC DNA]</scope>
    <source>
        <strain evidence="4">cv. PA1801</strain>
    </source>
</reference>
<evidence type="ECO:0000313" key="3">
    <source>
        <dbReference type="EMBL" id="KAA3485805.1"/>
    </source>
</evidence>
<name>A0A5B6WYF2_9ROSI</name>
<dbReference type="Proteomes" id="UP000325315">
    <property type="component" value="Unassembled WGS sequence"/>
</dbReference>
<evidence type="ECO:0000256" key="1">
    <source>
        <dbReference type="ARBA" id="ARBA00009995"/>
    </source>
</evidence>
<protein>
    <submittedName>
        <fullName evidence="3">UDP-glycosyltransferase 71D1-like</fullName>
    </submittedName>
</protein>
<sequence>MKNVELIFVPQTSKGHLIPILEFAKRLVDHNNRILITVVFVKSPFDSFANAYIESVKASKPDRFKFIDVPLIVDHHRQSFEDHVIDLMETHLPLLKNVVTDISSSKSSLNSMTFTGFVFDLLFVPLVDVAHEFNIPSYIFLTANAGFLSLLFHLTTRHGETRDILEFKRSNPDELIPGFINPVPPSVLPSDLFDKDNGYPAYMMIAQKFKAAKGIMVNTFEELEPYAISNFSNGRNPPVYSIGPVLDINCRPHTESNLAQHKKVMKWLDEQPQSSVIFLCFGSFGRFLAPQVKEIALGLEQSGYRFLWSLCVQSSSSPQPSQNDALGGVRYNEDMFPEGFTERIQGKGMLIYGWAPQVEILAHEAIGAFVSHCGWNSILESLWFGVPMVTWPMYAEQKMNAFKMVKELGLAVELRLDYEQLNIDNVVTANEIEKAVKQVMDDCSEVRKKVKEMAEIARKAIVNGGSSFLSIQRFIEDMIGKGHLIPALEFAKRLVDHDDRISISVVFVKLPSDPFVDAYIESVKASKLDRIDFIDVSQQQQHCHSIVDNHSRSIQDHVNAVRETHTPLLKDFVVDLLSRSRLDSATFVGFIFDFLFVSLVDVAHEFNVPSYIFLTANAGCLSLFFHLMTRHGEIRGSPEFKQSDPDQLISGFINPVPLNVLPSALFDKDNGYPSFMMTAQKFKAVKGIVVNTFEELEPYAISSFSDYENPPVYPVGPVLDINCKPHTKFDLAQREKVMKWLNEQPQASVIFLCFGSFGRFLAPQVKEIALGLEQSGYKFLWSLRVPPQNDDSGGVHYSEDMLPEGFVERIQGKGMMIYGWAPQVEILVHEAIGGFVSHCGWNSILESLWFGVPMITWPMYAEQKLNAFKMVKELGLAVELRLDYEQLNVDDVVMADEIEKAIKQVMDERTKARKKVKEMAKIARKSIVSEGSSFLSIQRLINDMISNN</sequence>
<dbReference type="CDD" id="cd03784">
    <property type="entry name" value="GT1_Gtf-like"/>
    <property type="match status" value="2"/>
</dbReference>
<dbReference type="AlphaFoldDB" id="A0A5B6WYF2"/>
<dbReference type="Gene3D" id="3.40.50.2000">
    <property type="entry name" value="Glycogen Phosphorylase B"/>
    <property type="match status" value="4"/>
</dbReference>
<dbReference type="SUPFAM" id="SSF53756">
    <property type="entry name" value="UDP-Glycosyltransferase/glycogen phosphorylase"/>
    <property type="match status" value="2"/>
</dbReference>
<proteinExistence type="inferred from homology"/>
<dbReference type="InterPro" id="IPR002213">
    <property type="entry name" value="UDP_glucos_trans"/>
</dbReference>
<dbReference type="InterPro" id="IPR035595">
    <property type="entry name" value="UDP_glycos_trans_CS"/>
</dbReference>
<evidence type="ECO:0000256" key="2">
    <source>
        <dbReference type="ARBA" id="ARBA00022679"/>
    </source>
</evidence>
<dbReference type="InterPro" id="IPR050481">
    <property type="entry name" value="UDP-glycosyltransf_plant"/>
</dbReference>
<keyword evidence="4" id="KW-1185">Reference proteome</keyword>
<comment type="caution">
    <text evidence="3">The sequence shown here is derived from an EMBL/GenBank/DDBJ whole genome shotgun (WGS) entry which is preliminary data.</text>
</comment>
<comment type="similarity">
    <text evidence="1">Belongs to the UDP-glycosyltransferase family.</text>
</comment>
<accession>A0A5B6WYF2</accession>
<dbReference type="PANTHER" id="PTHR48048:SF45">
    <property type="entry name" value="GLYCOSYLTRANSFERASE"/>
    <property type="match status" value="1"/>
</dbReference>
<keyword evidence="2 3" id="KW-0808">Transferase</keyword>
<dbReference type="GO" id="GO:0035251">
    <property type="term" value="F:UDP-glucosyltransferase activity"/>
    <property type="evidence" value="ECO:0007669"/>
    <property type="project" value="InterPro"/>
</dbReference>
<dbReference type="FunFam" id="3.40.50.2000:FF:000056">
    <property type="entry name" value="Glycosyltransferase"/>
    <property type="match status" value="2"/>
</dbReference>
<dbReference type="PROSITE" id="PS00375">
    <property type="entry name" value="UDPGT"/>
    <property type="match status" value="2"/>
</dbReference>